<comment type="subcellular location">
    <subcellularLocation>
        <location evidence="1">Cell membrane</location>
        <topology evidence="1">Multi-pass membrane protein</topology>
    </subcellularLocation>
</comment>
<organism evidence="10 11">
    <name type="scientific">Tritrichomonas musculus</name>
    <dbReference type="NCBI Taxonomy" id="1915356"/>
    <lineage>
        <taxon>Eukaryota</taxon>
        <taxon>Metamonada</taxon>
        <taxon>Parabasalia</taxon>
        <taxon>Tritrichomonadida</taxon>
        <taxon>Tritrichomonadidae</taxon>
        <taxon>Tritrichomonas</taxon>
    </lineage>
</organism>
<dbReference type="Pfam" id="PF01554">
    <property type="entry name" value="MatE"/>
    <property type="match status" value="1"/>
</dbReference>
<evidence type="ECO:0000256" key="1">
    <source>
        <dbReference type="ARBA" id="ARBA00004651"/>
    </source>
</evidence>
<dbReference type="CDD" id="cd12082">
    <property type="entry name" value="MATE_like"/>
    <property type="match status" value="1"/>
</dbReference>
<evidence type="ECO:0000313" key="11">
    <source>
        <dbReference type="Proteomes" id="UP001470230"/>
    </source>
</evidence>
<keyword evidence="11" id="KW-1185">Reference proteome</keyword>
<accession>A0ABR2HXR2</accession>
<feature type="transmembrane region" description="Helical" evidence="9">
    <location>
        <begin position="252"/>
        <end position="275"/>
    </location>
</feature>
<feature type="transmembrane region" description="Helical" evidence="9">
    <location>
        <begin position="437"/>
        <end position="460"/>
    </location>
</feature>
<feature type="transmembrane region" description="Helical" evidence="9">
    <location>
        <begin position="184"/>
        <end position="204"/>
    </location>
</feature>
<feature type="region of interest" description="Disordered" evidence="8">
    <location>
        <begin position="476"/>
        <end position="499"/>
    </location>
</feature>
<feature type="transmembrane region" description="Helical" evidence="9">
    <location>
        <begin position="410"/>
        <end position="431"/>
    </location>
</feature>
<reference evidence="10 11" key="1">
    <citation type="submission" date="2024-04" db="EMBL/GenBank/DDBJ databases">
        <title>Tritrichomonas musculus Genome.</title>
        <authorList>
            <person name="Alves-Ferreira E."/>
            <person name="Grigg M."/>
            <person name="Lorenzi H."/>
            <person name="Galac M."/>
        </authorList>
    </citation>
    <scope>NUCLEOTIDE SEQUENCE [LARGE SCALE GENOMIC DNA]</scope>
    <source>
        <strain evidence="10 11">EAF2021</strain>
    </source>
</reference>
<evidence type="ECO:0000256" key="7">
    <source>
        <dbReference type="ARBA" id="ARBA00023136"/>
    </source>
</evidence>
<keyword evidence="7 9" id="KW-0472">Membrane</keyword>
<comment type="similarity">
    <text evidence="2">Belongs to the multi antimicrobial extrusion (MATE) (TC 2.A.66.1) family.</text>
</comment>
<evidence type="ECO:0000256" key="2">
    <source>
        <dbReference type="ARBA" id="ARBA00010199"/>
    </source>
</evidence>
<name>A0ABR2HXR2_9EUKA</name>
<dbReference type="Proteomes" id="UP001470230">
    <property type="component" value="Unassembled WGS sequence"/>
</dbReference>
<keyword evidence="4" id="KW-1003">Cell membrane</keyword>
<evidence type="ECO:0000256" key="3">
    <source>
        <dbReference type="ARBA" id="ARBA00022448"/>
    </source>
</evidence>
<feature type="compositionally biased region" description="Acidic residues" evidence="8">
    <location>
        <begin position="481"/>
        <end position="493"/>
    </location>
</feature>
<feature type="transmembrane region" description="Helical" evidence="9">
    <location>
        <begin position="112"/>
        <end position="131"/>
    </location>
</feature>
<evidence type="ECO:0000256" key="6">
    <source>
        <dbReference type="ARBA" id="ARBA00022989"/>
    </source>
</evidence>
<evidence type="ECO:0000256" key="4">
    <source>
        <dbReference type="ARBA" id="ARBA00022475"/>
    </source>
</evidence>
<feature type="transmembrane region" description="Helical" evidence="9">
    <location>
        <begin position="210"/>
        <end position="231"/>
    </location>
</feature>
<dbReference type="PANTHER" id="PTHR43549:SF2">
    <property type="entry name" value="MULTIDRUG RESISTANCE PROTEIN NORM-RELATED"/>
    <property type="match status" value="1"/>
</dbReference>
<dbReference type="InterPro" id="IPR052031">
    <property type="entry name" value="Membrane_Transporter-Flippase"/>
</dbReference>
<dbReference type="PANTHER" id="PTHR43549">
    <property type="entry name" value="MULTIDRUG RESISTANCE PROTEIN YPNP-RELATED"/>
    <property type="match status" value="1"/>
</dbReference>
<sequence length="499" mass="55633">MSEASSSDGRKTLVMTRQQERYEQNTPLVQLLRMSTGPLVYQVGVAIHDAVDMLLISRAFDDEVVQIIGFGSMIRYLCMSVSIFFSQACVGRSSGLIGESRFEEAGQVVVDIYRIAFFSMIIVPIIFYFLTKPILVFMGCTAEMAERALPYLTPILCMMPFIALFQISCGIIQSEGRSMLSGLMQLLAFILNCGFFSPILLFAIKVDFKFAGIGFALSQAIPGIILTSLMLSKKFDTQASWKMLKGKFCKETWEGIKLASPFIINVIAGTIPPVIMINFMMTEAFAEGIGAEVGAVYSVFLKIQPIVNSFSISFSDGMLSSGSYAHGSLNHVRFSKLLTWDFILNMVSQAIFLPLLCYRPDVVVKIWLSDPASLKISRKFVAIPFYSNWVNGVNESVTALLQCLRYSWTALIPSIGRGVFYIIFAFVFRAIPHNGAIFMLYAYVATDAGILLTDIAVSIIPLKRVKQFIEQEKEADISNKEDEEDYNEEEDKDDNTVSL</sequence>
<evidence type="ECO:0008006" key="12">
    <source>
        <dbReference type="Google" id="ProtNLM"/>
    </source>
</evidence>
<evidence type="ECO:0000256" key="5">
    <source>
        <dbReference type="ARBA" id="ARBA00022692"/>
    </source>
</evidence>
<comment type="caution">
    <text evidence="10">The sequence shown here is derived from an EMBL/GenBank/DDBJ whole genome shotgun (WGS) entry which is preliminary data.</text>
</comment>
<evidence type="ECO:0000256" key="8">
    <source>
        <dbReference type="SAM" id="MobiDB-lite"/>
    </source>
</evidence>
<proteinExistence type="inferred from homology"/>
<keyword evidence="5 9" id="KW-0812">Transmembrane</keyword>
<protein>
    <recommendedName>
        <fullName evidence="12">MatE family protein</fullName>
    </recommendedName>
</protein>
<gene>
    <name evidence="10" type="ORF">M9Y10_016973</name>
</gene>
<keyword evidence="3" id="KW-0813">Transport</keyword>
<dbReference type="EMBL" id="JAPFFF010000021">
    <property type="protein sequence ID" value="KAK8854411.1"/>
    <property type="molecule type" value="Genomic_DNA"/>
</dbReference>
<feature type="transmembrane region" description="Helical" evidence="9">
    <location>
        <begin position="151"/>
        <end position="172"/>
    </location>
</feature>
<dbReference type="InterPro" id="IPR002528">
    <property type="entry name" value="MATE_fam"/>
</dbReference>
<evidence type="ECO:0000313" key="10">
    <source>
        <dbReference type="EMBL" id="KAK8854411.1"/>
    </source>
</evidence>
<evidence type="ECO:0000256" key="9">
    <source>
        <dbReference type="SAM" id="Phobius"/>
    </source>
</evidence>
<keyword evidence="6 9" id="KW-1133">Transmembrane helix</keyword>